<dbReference type="InterPro" id="IPR016181">
    <property type="entry name" value="Acyl_CoA_acyltransferase"/>
</dbReference>
<evidence type="ECO:0000256" key="6">
    <source>
        <dbReference type="SAM" id="Phobius"/>
    </source>
</evidence>
<dbReference type="Proteomes" id="UP000323380">
    <property type="component" value="Unassembled WGS sequence"/>
</dbReference>
<feature type="transmembrane region" description="Helical" evidence="6">
    <location>
        <begin position="204"/>
        <end position="228"/>
    </location>
</feature>
<keyword evidence="4 6" id="KW-1133">Transmembrane helix</keyword>
<keyword evidence="5 6" id="KW-0472">Membrane</keyword>
<reference evidence="8 9" key="1">
    <citation type="submission" date="2019-08" db="EMBL/GenBank/DDBJ databases">
        <title>Actinomadura sp. nov. CYP1-5 isolated from mountain soil.</title>
        <authorList>
            <person name="Songsumanus A."/>
            <person name="Kuncharoen N."/>
            <person name="Kudo T."/>
            <person name="Yuki M."/>
            <person name="Igarashi Y."/>
            <person name="Tanasupawat S."/>
        </authorList>
    </citation>
    <scope>NUCLEOTIDE SEQUENCE [LARGE SCALE GENOMIC DNA]</scope>
    <source>
        <strain evidence="8 9">JCM 14158</strain>
    </source>
</reference>
<sequence length="576" mass="60806">MQGDSSWGDDPSLPARPGCAAHGAAHGATRAPSAARLGGARPVWPLAAVTLAVAALVVVPAATGSPEWLGRLSRLVTGSPLLPAHAVALGLALLLVARGVLLRRRAAWYALVLLVLLGLLAVLTGDDPAWRLPLLTAVLGGLWLERGRFPVRPHPERVRAAVKTGAFLVVGAVAGSLVLGGLSVRSVGQVAGGLGATGAPIDGASWLPGVLALAGAAGLLVIVVTLLASDPAPPPGDEAERRRVAGLVAHPGSDTLAPFALRRDKAYVFSPDGRAAIGYRVLFGLAVAGGDPVGDPASHAAAVRAFLSLCRTTGWRPAVLGASDGLLPVWGRFRSIGFGDEVVVRPEEFTLSGRAMRNVRQAVRRTENAGVTSEIVPERELAPALRDRLLEVASRSLGGAAERGFSMNLDELLTGYHPGALVAVAYDRDKEPIAFQRYVTAGEGVSLDAMRRDPDGPNGVNERLIVDMIEYAGERGHGVVSLNFAAFRELLDAADRTPLEKVGYRALHLLDPWIAVESLYLFDKKFRPSYKPRNVVFRSWFDIAWLAAALLTLEFGRTRPARRAADPATEPVHHLG</sequence>
<feature type="transmembrane region" description="Helical" evidence="6">
    <location>
        <begin position="165"/>
        <end position="184"/>
    </location>
</feature>
<dbReference type="GO" id="GO:0005886">
    <property type="term" value="C:plasma membrane"/>
    <property type="evidence" value="ECO:0007669"/>
    <property type="project" value="UniProtKB-SubCell"/>
</dbReference>
<dbReference type="GO" id="GO:0055091">
    <property type="term" value="P:phospholipid homeostasis"/>
    <property type="evidence" value="ECO:0007669"/>
    <property type="project" value="TreeGrafter"/>
</dbReference>
<dbReference type="GO" id="GO:0016755">
    <property type="term" value="F:aminoacyltransferase activity"/>
    <property type="evidence" value="ECO:0007669"/>
    <property type="project" value="TreeGrafter"/>
</dbReference>
<feature type="transmembrane region" description="Helical" evidence="6">
    <location>
        <begin position="106"/>
        <end position="123"/>
    </location>
</feature>
<feature type="transmembrane region" description="Helical" evidence="6">
    <location>
        <begin position="82"/>
        <end position="101"/>
    </location>
</feature>
<accession>A0A5D0NGR7</accession>
<evidence type="ECO:0000256" key="4">
    <source>
        <dbReference type="ARBA" id="ARBA00022989"/>
    </source>
</evidence>
<keyword evidence="9" id="KW-1185">Reference proteome</keyword>
<evidence type="ECO:0000256" key="5">
    <source>
        <dbReference type="ARBA" id="ARBA00023136"/>
    </source>
</evidence>
<gene>
    <name evidence="8" type="ORF">FXF69_26660</name>
</gene>
<dbReference type="PANTHER" id="PTHR34697">
    <property type="entry name" value="PHOSPHATIDYLGLYCEROL LYSYLTRANSFERASE"/>
    <property type="match status" value="1"/>
</dbReference>
<dbReference type="Pfam" id="PF09924">
    <property type="entry name" value="LPG_synthase_C"/>
    <property type="match status" value="1"/>
</dbReference>
<dbReference type="InterPro" id="IPR051211">
    <property type="entry name" value="PG_lysyltransferase"/>
</dbReference>
<comment type="caution">
    <text evidence="8">The sequence shown here is derived from an EMBL/GenBank/DDBJ whole genome shotgun (WGS) entry which is preliminary data.</text>
</comment>
<dbReference type="SUPFAM" id="SSF55729">
    <property type="entry name" value="Acyl-CoA N-acyltransferases (Nat)"/>
    <property type="match status" value="1"/>
</dbReference>
<evidence type="ECO:0000256" key="2">
    <source>
        <dbReference type="ARBA" id="ARBA00022475"/>
    </source>
</evidence>
<feature type="transmembrane region" description="Helical" evidence="6">
    <location>
        <begin position="43"/>
        <end position="62"/>
    </location>
</feature>
<dbReference type="InterPro" id="IPR024320">
    <property type="entry name" value="LPG_synthase_C"/>
</dbReference>
<protein>
    <submittedName>
        <fullName evidence="8">DUF2156 domain-containing protein</fullName>
    </submittedName>
</protein>
<evidence type="ECO:0000313" key="8">
    <source>
        <dbReference type="EMBL" id="TYB43401.1"/>
    </source>
</evidence>
<keyword evidence="2" id="KW-1003">Cell membrane</keyword>
<keyword evidence="3 6" id="KW-0812">Transmembrane</keyword>
<comment type="subcellular location">
    <subcellularLocation>
        <location evidence="1">Cell membrane</location>
        <topology evidence="1">Multi-pass membrane protein</topology>
    </subcellularLocation>
</comment>
<evidence type="ECO:0000313" key="9">
    <source>
        <dbReference type="Proteomes" id="UP000323380"/>
    </source>
</evidence>
<evidence type="ECO:0000259" key="7">
    <source>
        <dbReference type="Pfam" id="PF09924"/>
    </source>
</evidence>
<proteinExistence type="predicted"/>
<name>A0A5D0NGR7_9ACTN</name>
<dbReference type="EMBL" id="VSFG01000006">
    <property type="protein sequence ID" value="TYB43401.1"/>
    <property type="molecule type" value="Genomic_DNA"/>
</dbReference>
<evidence type="ECO:0000256" key="3">
    <source>
        <dbReference type="ARBA" id="ARBA00022692"/>
    </source>
</evidence>
<evidence type="ECO:0000256" key="1">
    <source>
        <dbReference type="ARBA" id="ARBA00004651"/>
    </source>
</evidence>
<feature type="domain" description="Phosphatidylglycerol lysyltransferase C-terminal" evidence="7">
    <location>
        <begin position="250"/>
        <end position="534"/>
    </location>
</feature>
<organism evidence="8 9">
    <name type="scientific">Actinomadura chibensis</name>
    <dbReference type="NCBI Taxonomy" id="392828"/>
    <lineage>
        <taxon>Bacteria</taxon>
        <taxon>Bacillati</taxon>
        <taxon>Actinomycetota</taxon>
        <taxon>Actinomycetes</taxon>
        <taxon>Streptosporangiales</taxon>
        <taxon>Thermomonosporaceae</taxon>
        <taxon>Actinomadura</taxon>
    </lineage>
</organism>
<dbReference type="STRING" id="1220554.GCA_001552135_00215"/>
<dbReference type="PANTHER" id="PTHR34697:SF2">
    <property type="entry name" value="PHOSPHATIDYLGLYCEROL LYSYLTRANSFERASE"/>
    <property type="match status" value="1"/>
</dbReference>
<dbReference type="RefSeq" id="WP_148344553.1">
    <property type="nucleotide sequence ID" value="NZ_VSFG01000006.1"/>
</dbReference>
<dbReference type="AlphaFoldDB" id="A0A5D0NGR7"/>